<dbReference type="RefSeq" id="WP_228769601.1">
    <property type="nucleotide sequence ID" value="NZ_FNDV01000003.1"/>
</dbReference>
<feature type="domain" description="Methyltransferase small" evidence="1">
    <location>
        <begin position="61"/>
        <end position="182"/>
    </location>
</feature>
<accession>A0A1H0FGS4</accession>
<dbReference type="SUPFAM" id="SSF53335">
    <property type="entry name" value="S-adenosyl-L-methionine-dependent methyltransferases"/>
    <property type="match status" value="1"/>
</dbReference>
<evidence type="ECO:0000259" key="1">
    <source>
        <dbReference type="Pfam" id="PF05175"/>
    </source>
</evidence>
<dbReference type="InterPro" id="IPR050320">
    <property type="entry name" value="N5-glutamine_MTase"/>
</dbReference>
<keyword evidence="3" id="KW-1185">Reference proteome</keyword>
<dbReference type="PROSITE" id="PS00092">
    <property type="entry name" value="N6_MTASE"/>
    <property type="match status" value="1"/>
</dbReference>
<dbReference type="InterPro" id="IPR029063">
    <property type="entry name" value="SAM-dependent_MTases_sf"/>
</dbReference>
<dbReference type="GO" id="GO:0032259">
    <property type="term" value="P:methylation"/>
    <property type="evidence" value="ECO:0007669"/>
    <property type="project" value="UniProtKB-KW"/>
</dbReference>
<organism evidence="2 3">
    <name type="scientific">Actinokineospora alba</name>
    <dbReference type="NCBI Taxonomy" id="504798"/>
    <lineage>
        <taxon>Bacteria</taxon>
        <taxon>Bacillati</taxon>
        <taxon>Actinomycetota</taxon>
        <taxon>Actinomycetes</taxon>
        <taxon>Pseudonocardiales</taxon>
        <taxon>Pseudonocardiaceae</taxon>
        <taxon>Actinokineospora</taxon>
    </lineage>
</organism>
<dbReference type="GO" id="GO:0008757">
    <property type="term" value="F:S-adenosylmethionine-dependent methyltransferase activity"/>
    <property type="evidence" value="ECO:0007669"/>
    <property type="project" value="UniProtKB-ARBA"/>
</dbReference>
<dbReference type="Proteomes" id="UP000199651">
    <property type="component" value="Unassembled WGS sequence"/>
</dbReference>
<reference evidence="3" key="1">
    <citation type="submission" date="2016-10" db="EMBL/GenBank/DDBJ databases">
        <authorList>
            <person name="Varghese N."/>
            <person name="Submissions S."/>
        </authorList>
    </citation>
    <scope>NUCLEOTIDE SEQUENCE [LARGE SCALE GENOMIC DNA]</scope>
    <source>
        <strain evidence="3">IBRC-M 10655</strain>
    </source>
</reference>
<dbReference type="CDD" id="cd02440">
    <property type="entry name" value="AdoMet_MTases"/>
    <property type="match status" value="1"/>
</dbReference>
<evidence type="ECO:0000313" key="2">
    <source>
        <dbReference type="EMBL" id="SDN93857.1"/>
    </source>
</evidence>
<dbReference type="GO" id="GO:0008170">
    <property type="term" value="F:N-methyltransferase activity"/>
    <property type="evidence" value="ECO:0007669"/>
    <property type="project" value="UniProtKB-ARBA"/>
</dbReference>
<name>A0A1H0FGS4_9PSEU</name>
<dbReference type="Gene3D" id="3.40.50.150">
    <property type="entry name" value="Vaccinia Virus protein VP39"/>
    <property type="match status" value="1"/>
</dbReference>
<dbReference type="STRING" id="504798.SAMN05421871_103503"/>
<keyword evidence="2" id="KW-0808">Transferase</keyword>
<dbReference type="Pfam" id="PF05175">
    <property type="entry name" value="MTS"/>
    <property type="match status" value="1"/>
</dbReference>
<evidence type="ECO:0000313" key="3">
    <source>
        <dbReference type="Proteomes" id="UP000199651"/>
    </source>
</evidence>
<sequence>MEHQPTMGLDDVARIERWHESAYRSARVDTDQTFDYLGRTFVVPPHVHPITPVSHLLGQAVLDEVTDTDRVLDLGTGCGVNAVLAASRSADVTAVDTNPHALAAAKANAERNGVADRVHVRHSDVFSDVSGVFDLIVFDPPFRWFTPRDHLENASTDPGYRALNTFFATVGDHLTEDGRMLIFFGTSGDLGHLRAQADAAGFTTKTIATDGIDKDGWHVDYFTFRMTR</sequence>
<keyword evidence="2" id="KW-0489">Methyltransferase</keyword>
<gene>
    <name evidence="2" type="ORF">SAMN05192558_101367</name>
</gene>
<dbReference type="AlphaFoldDB" id="A0A1H0FGS4"/>
<dbReference type="PANTHER" id="PTHR18895">
    <property type="entry name" value="HEMK METHYLTRANSFERASE"/>
    <property type="match status" value="1"/>
</dbReference>
<proteinExistence type="predicted"/>
<dbReference type="InterPro" id="IPR002052">
    <property type="entry name" value="DNA_methylase_N6_adenine_CS"/>
</dbReference>
<dbReference type="EMBL" id="FNJB01000001">
    <property type="protein sequence ID" value="SDN93857.1"/>
    <property type="molecule type" value="Genomic_DNA"/>
</dbReference>
<dbReference type="GO" id="GO:0003676">
    <property type="term" value="F:nucleic acid binding"/>
    <property type="evidence" value="ECO:0007669"/>
    <property type="project" value="InterPro"/>
</dbReference>
<dbReference type="InterPro" id="IPR007848">
    <property type="entry name" value="Small_mtfrase_dom"/>
</dbReference>
<dbReference type="PANTHER" id="PTHR18895:SF74">
    <property type="entry name" value="MTRF1L RELEASE FACTOR GLUTAMINE METHYLTRANSFERASE"/>
    <property type="match status" value="1"/>
</dbReference>
<protein>
    <submittedName>
        <fullName evidence="2">Release factor glutamine methyltransferase</fullName>
    </submittedName>
</protein>